<proteinExistence type="predicted"/>
<sequence>LPQKRSIQKRSIQKRAIFNTDMFTAFSPQPATTEPTVRTYDFHLQQVSLAPDGISRNVWTVNGQYPGPMILANVGDQVIFTVMNNLGEPTSIHSHGILQKDTNWYDGVPGVTQCPIPNGANFTYNFTVTEPGTYWYHSHYIAQVHYVDGLFGPFIVQDPLDPYLSLYDFEYVVTLNDWYHNTSSVLLAEKMIPTYKGISPVPDSILISGLGQYNCSAAKGVPCNSSMAIPTYVVQSGKRYRFRIINTSADTPFLFSIDNHAFTLIEVDGANTQPSTIQWLQINVGQRYSVIVNASQPVGNYFIRTNLFKLCTLTAGNTTLNFDSAINWNVTGILSYSGANNTAPTSTKFPDTINTCTDVPDSNLIPLIANAPPTNISSSNSFTYLITFGPDPVSQVGIFLVNGNSFHLNFTSPTLMQLDSGVSPQSFPLNDSVSSFDTTADSGVELVILNNITDPHPFHLHGHKFYIMGRGSGTAANTSAYNLVNPPYRDTATLPAKGWMTIRFFADNPGVWLLHCHIEWHVEMGMVIQLAERLTDLKKLTVPSSPESENKNANLLTSKGSEVIYINYNDKNNLVKTLKEMNIIVNTIGSNELDITQYILKFATKEAR</sequence>
<evidence type="ECO:0000313" key="1">
    <source>
        <dbReference type="EMBL" id="CAG8434167.1"/>
    </source>
</evidence>
<dbReference type="EMBL" id="CAJVPM010000009">
    <property type="protein sequence ID" value="CAG8434167.1"/>
    <property type="molecule type" value="Genomic_DNA"/>
</dbReference>
<feature type="non-terminal residue" evidence="1">
    <location>
        <position position="1"/>
    </location>
</feature>
<dbReference type="Proteomes" id="UP000789860">
    <property type="component" value="Unassembled WGS sequence"/>
</dbReference>
<comment type="caution">
    <text evidence="1">The sequence shown here is derived from an EMBL/GenBank/DDBJ whole genome shotgun (WGS) entry which is preliminary data.</text>
</comment>
<keyword evidence="2" id="KW-1185">Reference proteome</keyword>
<gene>
    <name evidence="1" type="ORF">SCALOS_LOCUS33</name>
</gene>
<organism evidence="1 2">
    <name type="scientific">Scutellospora calospora</name>
    <dbReference type="NCBI Taxonomy" id="85575"/>
    <lineage>
        <taxon>Eukaryota</taxon>
        <taxon>Fungi</taxon>
        <taxon>Fungi incertae sedis</taxon>
        <taxon>Mucoromycota</taxon>
        <taxon>Glomeromycotina</taxon>
        <taxon>Glomeromycetes</taxon>
        <taxon>Diversisporales</taxon>
        <taxon>Gigasporaceae</taxon>
        <taxon>Scutellospora</taxon>
    </lineage>
</organism>
<protein>
    <submittedName>
        <fullName evidence="1">9205_t:CDS:1</fullName>
    </submittedName>
</protein>
<name>A0ACA9JTR2_9GLOM</name>
<accession>A0ACA9JTR2</accession>
<evidence type="ECO:0000313" key="2">
    <source>
        <dbReference type="Proteomes" id="UP000789860"/>
    </source>
</evidence>
<reference evidence="1" key="1">
    <citation type="submission" date="2021-06" db="EMBL/GenBank/DDBJ databases">
        <authorList>
            <person name="Kallberg Y."/>
            <person name="Tangrot J."/>
            <person name="Rosling A."/>
        </authorList>
    </citation>
    <scope>NUCLEOTIDE SEQUENCE</scope>
    <source>
        <strain evidence="1">AU212A</strain>
    </source>
</reference>